<name>A0A1X7AKS8_9GAMM</name>
<dbReference type="EMBL" id="FWPT01000005">
    <property type="protein sequence ID" value="SMA47388.1"/>
    <property type="molecule type" value="Genomic_DNA"/>
</dbReference>
<dbReference type="RefSeq" id="WP_087110163.1">
    <property type="nucleotide sequence ID" value="NZ_CBCSCN010000003.1"/>
</dbReference>
<gene>
    <name evidence="2" type="ORF">EHSB41UT_02400</name>
</gene>
<keyword evidence="1" id="KW-0472">Membrane</keyword>
<organism evidence="2 3">
    <name type="scientific">Parendozoicomonas haliclonae</name>
    <dbReference type="NCBI Taxonomy" id="1960125"/>
    <lineage>
        <taxon>Bacteria</taxon>
        <taxon>Pseudomonadati</taxon>
        <taxon>Pseudomonadota</taxon>
        <taxon>Gammaproteobacteria</taxon>
        <taxon>Oceanospirillales</taxon>
        <taxon>Endozoicomonadaceae</taxon>
        <taxon>Parendozoicomonas</taxon>
    </lineage>
</organism>
<keyword evidence="1" id="KW-1133">Transmembrane helix</keyword>
<proteinExistence type="predicted"/>
<evidence type="ECO:0000313" key="2">
    <source>
        <dbReference type="EMBL" id="SMA47388.1"/>
    </source>
</evidence>
<reference evidence="2 3" key="1">
    <citation type="submission" date="2017-03" db="EMBL/GenBank/DDBJ databases">
        <authorList>
            <person name="Afonso C.L."/>
            <person name="Miller P.J."/>
            <person name="Scott M.A."/>
            <person name="Spackman E."/>
            <person name="Goraichik I."/>
            <person name="Dimitrov K.M."/>
            <person name="Suarez D.L."/>
            <person name="Swayne D.E."/>
        </authorList>
    </citation>
    <scope>NUCLEOTIDE SEQUENCE [LARGE SCALE GENOMIC DNA]</scope>
    <source>
        <strain evidence="2">SB41UT1</strain>
    </source>
</reference>
<dbReference type="Proteomes" id="UP000196573">
    <property type="component" value="Unassembled WGS sequence"/>
</dbReference>
<dbReference type="AlphaFoldDB" id="A0A1X7AKS8"/>
<feature type="transmembrane region" description="Helical" evidence="1">
    <location>
        <begin position="69"/>
        <end position="96"/>
    </location>
</feature>
<keyword evidence="1" id="KW-0812">Transmembrane</keyword>
<evidence type="ECO:0000256" key="1">
    <source>
        <dbReference type="SAM" id="Phobius"/>
    </source>
</evidence>
<keyword evidence="3" id="KW-1185">Reference proteome</keyword>
<evidence type="ECO:0000313" key="3">
    <source>
        <dbReference type="Proteomes" id="UP000196573"/>
    </source>
</evidence>
<feature type="transmembrane region" description="Helical" evidence="1">
    <location>
        <begin position="7"/>
        <end position="29"/>
    </location>
</feature>
<protein>
    <submittedName>
        <fullName evidence="2">Uncharacterized protein</fullName>
    </submittedName>
</protein>
<sequence length="264" mass="28110">MNTNKVLLCIKGALVTLSLVTTFMFLLGIGSGFSALLIATAGTLVQAACLIFMPVTISESWQQGRLINAVLSVLVMVTVVLLSVVGSTSILSGLVAEQEQLSGQRNAMQALADSKLDSANKLIELGYITKAQPLLEESQGLHALLSDMEQPSGFYMAAQRIAGDRADELTTGIIVILSLLLDTVSILLVSPRASSVTPVTTFDTGYPNYSSPVYGRPEVSLVLSAVEQGYIEAPTVRNVRMLLNCAQGKAVEVARMCREAEQSL</sequence>
<accession>A0A1X7AKS8</accession>
<feature type="transmembrane region" description="Helical" evidence="1">
    <location>
        <begin position="35"/>
        <end position="57"/>
    </location>
</feature>